<proteinExistence type="predicted"/>
<reference evidence="4" key="1">
    <citation type="submission" date="2016-10" db="EMBL/GenBank/DDBJ databases">
        <authorList>
            <person name="Varghese N."/>
            <person name="Submissions S."/>
        </authorList>
    </citation>
    <scope>NUCLEOTIDE SEQUENCE [LARGE SCALE GENOMIC DNA]</scope>
    <source>
        <strain evidence="4">DSM 14807</strain>
    </source>
</reference>
<evidence type="ECO:0000259" key="2">
    <source>
        <dbReference type="Pfam" id="PF19051"/>
    </source>
</evidence>
<dbReference type="Gene3D" id="3.40.50.720">
    <property type="entry name" value="NAD(P)-binding Rossmann-like Domain"/>
    <property type="match status" value="1"/>
</dbReference>
<dbReference type="SUPFAM" id="SSF51735">
    <property type="entry name" value="NAD(P)-binding Rossmann-fold domains"/>
    <property type="match status" value="1"/>
</dbReference>
<dbReference type="PANTHER" id="PTHR43818">
    <property type="entry name" value="BCDNA.GH03377"/>
    <property type="match status" value="1"/>
</dbReference>
<dbReference type="AlphaFoldDB" id="A0A1I7NN45"/>
<dbReference type="Gene3D" id="3.30.360.10">
    <property type="entry name" value="Dihydrodipicolinate Reductase, domain 2"/>
    <property type="match status" value="1"/>
</dbReference>
<organism evidence="3 4">
    <name type="scientific">Thermoflavifilum thermophilum</name>
    <dbReference type="NCBI Taxonomy" id="1393122"/>
    <lineage>
        <taxon>Bacteria</taxon>
        <taxon>Pseudomonadati</taxon>
        <taxon>Bacteroidota</taxon>
        <taxon>Chitinophagia</taxon>
        <taxon>Chitinophagales</taxon>
        <taxon>Chitinophagaceae</taxon>
        <taxon>Thermoflavifilum</taxon>
    </lineage>
</organism>
<dbReference type="Pfam" id="PF19051">
    <property type="entry name" value="GFO_IDH_MocA_C2"/>
    <property type="match status" value="1"/>
</dbReference>
<evidence type="ECO:0000259" key="1">
    <source>
        <dbReference type="Pfam" id="PF01408"/>
    </source>
</evidence>
<evidence type="ECO:0000313" key="4">
    <source>
        <dbReference type="Proteomes" id="UP000199537"/>
    </source>
</evidence>
<dbReference type="STRING" id="1393122.SAMN05660895_2404"/>
<sequence length="502" mass="56778">MSNDNPVHEPRRLSRAEFLKTAAMATAGFYIVPRHVLGGKGYVAPSDTLYIAAIGCGGEGENDIHHFANAPKKNAVIAYLCDVDQRMAAPRRKEFPKAGFYEDWRELYEKEHAHFDAVTIAIPDHNHAIVALRAMQMGKHVYLQKPLTHDIYEARILTEAAKKYKVVTQMGDQGASCDGMRTLREWLEAGLIGDVHTVYNWTNRPVWPQGIPWPKDHPPVPKELNWDLWLGTAEYVDYIDNLVPFNWRGWWRFGTGALGDMGCHIIGPAFKLFDLGYPTEITCSAVTLYSGIFQEAFYQESIPPASILRYIFPLKNGRNLRLYWMDGGLIPDRPDELDPSVNENEALAAIPPGDDYEGGSLFIGTHGKIACGWGGNNPRLLPLSLNEDIRIPEKYPRVPGGMDGHWWQWIDACLAGYGNAEVDSPFEGYAGPLTETVLMGNLLLRCFTLQMQEKRGNQTVLTSPGRYITYQWDARQMRITNFEPANQFLRRTYRKGWGDLEL</sequence>
<dbReference type="RefSeq" id="WP_092460792.1">
    <property type="nucleotide sequence ID" value="NZ_FPCJ01000001.1"/>
</dbReference>
<dbReference type="SUPFAM" id="SSF55347">
    <property type="entry name" value="Glyceraldehyde-3-phosphate dehydrogenase-like, C-terminal domain"/>
    <property type="match status" value="1"/>
</dbReference>
<dbReference type="InterPro" id="IPR000683">
    <property type="entry name" value="Gfo/Idh/MocA-like_OxRdtase_N"/>
</dbReference>
<name>A0A1I7NN45_9BACT</name>
<evidence type="ECO:0000313" key="3">
    <source>
        <dbReference type="EMBL" id="SFV36072.1"/>
    </source>
</evidence>
<dbReference type="Proteomes" id="UP000199537">
    <property type="component" value="Unassembled WGS sequence"/>
</dbReference>
<feature type="domain" description="Gfo/Idh/MocA-like oxidoreductase bacterial type C-terminal" evidence="2">
    <location>
        <begin position="217"/>
        <end position="270"/>
    </location>
</feature>
<dbReference type="GO" id="GO:0000166">
    <property type="term" value="F:nucleotide binding"/>
    <property type="evidence" value="ECO:0007669"/>
    <property type="project" value="InterPro"/>
</dbReference>
<accession>A0A1I7NN45</accession>
<dbReference type="PANTHER" id="PTHR43818:SF10">
    <property type="entry name" value="NADH-DEPENDENT DEHYDROGENASE-RELATED"/>
    <property type="match status" value="1"/>
</dbReference>
<dbReference type="EMBL" id="FPCJ01000001">
    <property type="protein sequence ID" value="SFV36072.1"/>
    <property type="molecule type" value="Genomic_DNA"/>
</dbReference>
<keyword evidence="4" id="KW-1185">Reference proteome</keyword>
<feature type="domain" description="Gfo/Idh/MocA-like oxidoreductase N-terminal" evidence="1">
    <location>
        <begin position="51"/>
        <end position="171"/>
    </location>
</feature>
<protein>
    <submittedName>
        <fullName evidence="3">Oxidoreductase family, NAD-binding Rossmann fold</fullName>
    </submittedName>
</protein>
<gene>
    <name evidence="3" type="ORF">SAMN05660895_2404</name>
</gene>
<dbReference type="Pfam" id="PF01408">
    <property type="entry name" value="GFO_IDH_MocA"/>
    <property type="match status" value="1"/>
</dbReference>
<dbReference type="InterPro" id="IPR050463">
    <property type="entry name" value="Gfo/Idh/MocA_oxidrdct_glycsds"/>
</dbReference>
<dbReference type="InterPro" id="IPR036291">
    <property type="entry name" value="NAD(P)-bd_dom_sf"/>
</dbReference>
<dbReference type="InterPro" id="IPR043906">
    <property type="entry name" value="Gfo/Idh/MocA_OxRdtase_bact_C"/>
</dbReference>
<dbReference type="OrthoDB" id="9763611at2"/>